<gene>
    <name evidence="4" type="primary">LOC105262087</name>
</gene>
<dbReference type="VEuPathDB" id="VectorBase:MDOMA2_006282"/>
<dbReference type="STRING" id="7370.A0A1I8NJU9"/>
<organism evidence="3 4">
    <name type="scientific">Musca domestica</name>
    <name type="common">House fly</name>
    <dbReference type="NCBI Taxonomy" id="7370"/>
    <lineage>
        <taxon>Eukaryota</taxon>
        <taxon>Metazoa</taxon>
        <taxon>Ecdysozoa</taxon>
        <taxon>Arthropoda</taxon>
        <taxon>Hexapoda</taxon>
        <taxon>Insecta</taxon>
        <taxon>Pterygota</taxon>
        <taxon>Neoptera</taxon>
        <taxon>Endopterygota</taxon>
        <taxon>Diptera</taxon>
        <taxon>Brachycera</taxon>
        <taxon>Muscomorpha</taxon>
        <taxon>Muscoidea</taxon>
        <taxon>Muscidae</taxon>
        <taxon>Musca</taxon>
    </lineage>
</organism>
<dbReference type="VEuPathDB" id="VectorBase:MDOA016311"/>
<evidence type="ECO:0000313" key="3">
    <source>
        <dbReference type="Proteomes" id="UP001652621"/>
    </source>
</evidence>
<evidence type="ECO:0000313" key="4">
    <source>
        <dbReference type="RefSeq" id="XP_011294197.2"/>
    </source>
</evidence>
<dbReference type="PANTHER" id="PTHR46680:SF3">
    <property type="entry name" value="NF-KAPPA-B INHIBITOR CACTUS"/>
    <property type="match status" value="1"/>
</dbReference>
<keyword evidence="3" id="KW-1185">Reference proteome</keyword>
<dbReference type="PANTHER" id="PTHR46680">
    <property type="entry name" value="NF-KAPPA-B INHIBITOR ALPHA"/>
    <property type="match status" value="1"/>
</dbReference>
<dbReference type="SMART" id="SM00248">
    <property type="entry name" value="ANK"/>
    <property type="match status" value="4"/>
</dbReference>
<keyword evidence="2" id="KW-0040">ANK repeat</keyword>
<keyword evidence="1" id="KW-0677">Repeat</keyword>
<sequence>MSKYNNIITNVKIKQKNKTKMKISMALKKYISINYHQMLKDNPNLFHKYLQLHNNDKALVDSINNYQENVLHIACKSDMTSTLIKPLIQCGCSPTKQDLQGRTPLHVALEFRQYSCIKEFLLLFHTDMLYPKHIVDRLKHMFQIYNRAGHTIVHEAVIRNEPDILRELLRICQQHDINVLDNEVLGSGDTLLHLAINRKVDTEIIDIIIDYLPEIVHISNYSGMLAMDGTDAESKVT</sequence>
<reference evidence="4" key="1">
    <citation type="submission" date="2025-08" db="UniProtKB">
        <authorList>
            <consortium name="RefSeq"/>
        </authorList>
    </citation>
    <scope>IDENTIFICATION</scope>
    <source>
        <strain evidence="4">Aabys</strain>
        <tissue evidence="4">Whole body</tissue>
    </source>
</reference>
<evidence type="ECO:0000256" key="1">
    <source>
        <dbReference type="ARBA" id="ARBA00022737"/>
    </source>
</evidence>
<protein>
    <submittedName>
        <fullName evidence="4">Nuclear factor NF-kappa-B p110 subunit</fullName>
    </submittedName>
</protein>
<dbReference type="GeneID" id="105262087"/>
<dbReference type="InterPro" id="IPR036770">
    <property type="entry name" value="Ankyrin_rpt-contain_sf"/>
</dbReference>
<dbReference type="InterPro" id="IPR002110">
    <property type="entry name" value="Ankyrin_rpt"/>
</dbReference>
<dbReference type="OrthoDB" id="26525at2759"/>
<evidence type="ECO:0000256" key="2">
    <source>
        <dbReference type="ARBA" id="ARBA00023043"/>
    </source>
</evidence>
<proteinExistence type="predicted"/>
<dbReference type="Gene3D" id="1.25.40.20">
    <property type="entry name" value="Ankyrin repeat-containing domain"/>
    <property type="match status" value="2"/>
</dbReference>
<name>A0A9J7D928_MUSDO</name>
<dbReference type="SUPFAM" id="SSF48403">
    <property type="entry name" value="Ankyrin repeat"/>
    <property type="match status" value="1"/>
</dbReference>
<dbReference type="Pfam" id="PF12796">
    <property type="entry name" value="Ank_2"/>
    <property type="match status" value="1"/>
</dbReference>
<dbReference type="InterPro" id="IPR051070">
    <property type="entry name" value="NF-kappa-B_inhibitor"/>
</dbReference>
<dbReference type="Proteomes" id="UP001652621">
    <property type="component" value="Unplaced"/>
</dbReference>
<dbReference type="RefSeq" id="XP_011294197.2">
    <property type="nucleotide sequence ID" value="XM_011295895.3"/>
</dbReference>
<accession>A0A9J7D928</accession>